<evidence type="ECO:0000256" key="1">
    <source>
        <dbReference type="SAM" id="Coils"/>
    </source>
</evidence>
<evidence type="ECO:0000313" key="3">
    <source>
        <dbReference type="Proteomes" id="UP000654370"/>
    </source>
</evidence>
<dbReference type="PANTHER" id="PTHR15827">
    <property type="entry name" value="CYCLIN-DEPENDENT KINASE 2-INTERACTING PROTEIN"/>
    <property type="match status" value="1"/>
</dbReference>
<dbReference type="PANTHER" id="PTHR15827:SF2">
    <property type="entry name" value="CYCLIN-DEPENDENT KINASE 2-INTERACTING PROTEIN"/>
    <property type="match status" value="1"/>
</dbReference>
<accession>A0A8H7Q4I0</accession>
<keyword evidence="1" id="KW-0175">Coiled coil</keyword>
<dbReference type="EMBL" id="JAEPQZ010000001">
    <property type="protein sequence ID" value="KAG2185967.1"/>
    <property type="molecule type" value="Genomic_DNA"/>
</dbReference>
<evidence type="ECO:0000313" key="2">
    <source>
        <dbReference type="EMBL" id="KAG2185967.1"/>
    </source>
</evidence>
<protein>
    <submittedName>
        <fullName evidence="2">Uncharacterized protein</fullName>
    </submittedName>
</protein>
<sequence>MSQLGTIQRRVQTIFFDIGRARKIWDELNSDAFTLANALVNSKIQQGYADDIAYWHPALTQALPDIRERHEQKLEIKINDTNEALTMLAKKMHTQLSKMENQVKQLEDNYQRLADLYGQDFADSKPLYATCPLLNFVERANNMLDMYKAEYKSKELLISNSGLRNCKNNDEGLVLLSVWLNQPNLRTKELKDLDELCDIEMSVIN</sequence>
<dbReference type="PRINTS" id="PR02040">
    <property type="entry name" value="CDK2IP"/>
</dbReference>
<feature type="coiled-coil region" evidence="1">
    <location>
        <begin position="89"/>
        <end position="157"/>
    </location>
</feature>
<comment type="caution">
    <text evidence="2">The sequence shown here is derived from an EMBL/GenBank/DDBJ whole genome shotgun (WGS) entry which is preliminary data.</text>
</comment>
<organism evidence="2 3">
    <name type="scientific">Mortierella isabellina</name>
    <name type="common">Filamentous fungus</name>
    <name type="synonym">Umbelopsis isabellina</name>
    <dbReference type="NCBI Taxonomy" id="91625"/>
    <lineage>
        <taxon>Eukaryota</taxon>
        <taxon>Fungi</taxon>
        <taxon>Fungi incertae sedis</taxon>
        <taxon>Mucoromycota</taxon>
        <taxon>Mucoromycotina</taxon>
        <taxon>Umbelopsidomycetes</taxon>
        <taxon>Umbelopsidales</taxon>
        <taxon>Umbelopsidaceae</taxon>
        <taxon>Umbelopsis</taxon>
    </lineage>
</organism>
<gene>
    <name evidence="2" type="ORF">INT43_002405</name>
</gene>
<dbReference type="Proteomes" id="UP000654370">
    <property type="component" value="Unassembled WGS sequence"/>
</dbReference>
<proteinExistence type="predicted"/>
<dbReference type="OrthoDB" id="17066at2759"/>
<dbReference type="InterPro" id="IPR023250">
    <property type="entry name" value="Cyclin-dep_Kinase_2_interact"/>
</dbReference>
<reference evidence="2" key="1">
    <citation type="submission" date="2020-12" db="EMBL/GenBank/DDBJ databases">
        <title>Metabolic potential, ecology and presence of endohyphal bacteria is reflected in genomic diversity of Mucoromycotina.</title>
        <authorList>
            <person name="Muszewska A."/>
            <person name="Okrasinska A."/>
            <person name="Steczkiewicz K."/>
            <person name="Drgas O."/>
            <person name="Orlowska M."/>
            <person name="Perlinska-Lenart U."/>
            <person name="Aleksandrzak-Piekarczyk T."/>
            <person name="Szatraj K."/>
            <person name="Zielenkiewicz U."/>
            <person name="Pilsyk S."/>
            <person name="Malc E."/>
            <person name="Mieczkowski P."/>
            <person name="Kruszewska J.S."/>
            <person name="Biernat P."/>
            <person name="Pawlowska J."/>
        </authorList>
    </citation>
    <scope>NUCLEOTIDE SEQUENCE</scope>
    <source>
        <strain evidence="2">WA0000067209</strain>
    </source>
</reference>
<keyword evidence="3" id="KW-1185">Reference proteome</keyword>
<dbReference type="AlphaFoldDB" id="A0A8H7Q4I0"/>
<name>A0A8H7Q4I0_MORIS</name>